<evidence type="ECO:0000256" key="3">
    <source>
        <dbReference type="ARBA" id="ARBA00022777"/>
    </source>
</evidence>
<comment type="similarity">
    <text evidence="1">Belongs to the FGGY kinase family.</text>
</comment>
<dbReference type="Pfam" id="PF00370">
    <property type="entry name" value="FGGY_N"/>
    <property type="match status" value="1"/>
</dbReference>
<dbReference type="AlphaFoldDB" id="A0A8G2FL87"/>
<proteinExistence type="inferred from homology"/>
<dbReference type="SUPFAM" id="SSF53067">
    <property type="entry name" value="Actin-like ATPase domain"/>
    <property type="match status" value="2"/>
</dbReference>
<dbReference type="EMBL" id="FTNE01000004">
    <property type="protein sequence ID" value="SIQ37075.1"/>
    <property type="molecule type" value="Genomic_DNA"/>
</dbReference>
<dbReference type="PIRSF" id="PIRSF000538">
    <property type="entry name" value="GlpK"/>
    <property type="match status" value="1"/>
</dbReference>
<sequence>MTTEPRLIALDAGTSMLKAVAFDLAGQPVAIESRPNRYREAPGGLAEQDMAQTWEDAAATIAALVARLDGAPVAGLAITGQGDGTWLIDAAGTPVGPALLWLDGRAGPIVERIRASDTGPAIFAESGTGPAACQQAGQLLWLAANRPGQLARATTAFHCKDWIYFNLTGVRATDPSEACFTYGSWRTRAYSPVTIAGYALEPYRHLLPPIVDGMTTQHALTQAAAASLGLAAGTPVVLGYVDVLCSALGAGIYGTGADCGTSIIGSTGMNIRLADDDFEREAGAPLSGYRMVFPVKGKTALLQSTLAATLNIDWLVGIADQAVQLAGHPSDHGAMLRALDEQVLAAPPARAVYHPYISAAGERGPFTNSNARASLAGIDRSLDLPGLMRTIYEGLALAAADCYAAIGGAPDMISITGGASRSVAMRRIFAAMLNRPVRIIKEHGSGALGAAMIAAVSLGIAPSMDDCARAWVAPLLGAPEPPDPALAEHYAPLLPIYQAARDAAPPFWHQFAGFTETRHG</sequence>
<name>A0A8G2FL87_ACIRU</name>
<dbReference type="InterPro" id="IPR018485">
    <property type="entry name" value="FGGY_C"/>
</dbReference>
<dbReference type="RefSeq" id="WP_029310414.1">
    <property type="nucleotide sequence ID" value="NZ_FTNE01000004.1"/>
</dbReference>
<keyword evidence="2" id="KW-0808">Transferase</keyword>
<reference evidence="6 7" key="1">
    <citation type="submission" date="2017-01" db="EMBL/GenBank/DDBJ databases">
        <authorList>
            <person name="Varghese N."/>
            <person name="Submissions S."/>
        </authorList>
    </citation>
    <scope>NUCLEOTIDE SEQUENCE [LARGE SCALE GENOMIC DNA]</scope>
    <source>
        <strain evidence="6 7">ATCC 35905</strain>
    </source>
</reference>
<dbReference type="PANTHER" id="PTHR43095">
    <property type="entry name" value="SUGAR KINASE"/>
    <property type="match status" value="1"/>
</dbReference>
<feature type="domain" description="Carbohydrate kinase FGGY N-terminal" evidence="4">
    <location>
        <begin position="8"/>
        <end position="249"/>
    </location>
</feature>
<accession>A0A8G2FL87</accession>
<dbReference type="Pfam" id="PF02782">
    <property type="entry name" value="FGGY_C"/>
    <property type="match status" value="1"/>
</dbReference>
<evidence type="ECO:0000313" key="6">
    <source>
        <dbReference type="EMBL" id="SIQ37075.1"/>
    </source>
</evidence>
<dbReference type="Proteomes" id="UP000186308">
    <property type="component" value="Unassembled WGS sequence"/>
</dbReference>
<evidence type="ECO:0000259" key="5">
    <source>
        <dbReference type="Pfam" id="PF02782"/>
    </source>
</evidence>
<evidence type="ECO:0000256" key="2">
    <source>
        <dbReference type="ARBA" id="ARBA00022679"/>
    </source>
</evidence>
<dbReference type="InterPro" id="IPR050406">
    <property type="entry name" value="FGGY_Carb_Kinase"/>
</dbReference>
<organism evidence="6 7">
    <name type="scientific">Acidiphilium rubrum</name>
    <dbReference type="NCBI Taxonomy" id="526"/>
    <lineage>
        <taxon>Bacteria</taxon>
        <taxon>Pseudomonadati</taxon>
        <taxon>Pseudomonadota</taxon>
        <taxon>Alphaproteobacteria</taxon>
        <taxon>Acetobacterales</taxon>
        <taxon>Acidocellaceae</taxon>
        <taxon>Acidiphilium</taxon>
    </lineage>
</organism>
<dbReference type="OrthoDB" id="9805576at2"/>
<dbReference type="Gene3D" id="3.30.420.40">
    <property type="match status" value="2"/>
</dbReference>
<dbReference type="InterPro" id="IPR018484">
    <property type="entry name" value="FGGY_N"/>
</dbReference>
<dbReference type="InterPro" id="IPR043129">
    <property type="entry name" value="ATPase_NBD"/>
</dbReference>
<dbReference type="PANTHER" id="PTHR43095:SF5">
    <property type="entry name" value="XYLULOSE KINASE"/>
    <property type="match status" value="1"/>
</dbReference>
<feature type="domain" description="Carbohydrate kinase FGGY C-terminal" evidence="5">
    <location>
        <begin position="266"/>
        <end position="457"/>
    </location>
</feature>
<evidence type="ECO:0000313" key="7">
    <source>
        <dbReference type="Proteomes" id="UP000186308"/>
    </source>
</evidence>
<keyword evidence="3 6" id="KW-0418">Kinase</keyword>
<dbReference type="GO" id="GO:0005975">
    <property type="term" value="P:carbohydrate metabolic process"/>
    <property type="evidence" value="ECO:0007669"/>
    <property type="project" value="InterPro"/>
</dbReference>
<gene>
    <name evidence="6" type="ORF">SAMN05421828_10418</name>
</gene>
<dbReference type="InterPro" id="IPR000577">
    <property type="entry name" value="Carb_kinase_FGGY"/>
</dbReference>
<keyword evidence="7" id="KW-1185">Reference proteome</keyword>
<dbReference type="GO" id="GO:0016301">
    <property type="term" value="F:kinase activity"/>
    <property type="evidence" value="ECO:0007669"/>
    <property type="project" value="UniProtKB-KW"/>
</dbReference>
<protein>
    <submittedName>
        <fullName evidence="6">Erythritol kinase (L-erythritol 4-phosphate-forming)</fullName>
    </submittedName>
</protein>
<comment type="caution">
    <text evidence="6">The sequence shown here is derived from an EMBL/GenBank/DDBJ whole genome shotgun (WGS) entry which is preliminary data.</text>
</comment>
<evidence type="ECO:0000256" key="1">
    <source>
        <dbReference type="ARBA" id="ARBA00009156"/>
    </source>
</evidence>
<evidence type="ECO:0000259" key="4">
    <source>
        <dbReference type="Pfam" id="PF00370"/>
    </source>
</evidence>